<feature type="coiled-coil region" evidence="7">
    <location>
        <begin position="431"/>
        <end position="496"/>
    </location>
</feature>
<protein>
    <submittedName>
        <fullName evidence="10">Cytoskeleton-associated protein 4</fullName>
    </submittedName>
</protein>
<feature type="non-terminal residue" evidence="10">
    <location>
        <position position="1"/>
    </location>
</feature>
<dbReference type="RefSeq" id="XP_004623986.1">
    <property type="nucleotide sequence ID" value="XM_004623929.2"/>
</dbReference>
<evidence type="ECO:0000256" key="2">
    <source>
        <dbReference type="ARBA" id="ARBA00004496"/>
    </source>
</evidence>
<evidence type="ECO:0000256" key="3">
    <source>
        <dbReference type="ARBA" id="ARBA00022475"/>
    </source>
</evidence>
<dbReference type="PANTHER" id="PTHR45161">
    <property type="entry name" value="CYTOSKELETON-ASSOCIATED PROTEIN 4"/>
    <property type="match status" value="1"/>
</dbReference>
<evidence type="ECO:0000256" key="7">
    <source>
        <dbReference type="SAM" id="Coils"/>
    </source>
</evidence>
<evidence type="ECO:0000256" key="6">
    <source>
        <dbReference type="ARBA" id="ARBA00023136"/>
    </source>
</evidence>
<dbReference type="GeneID" id="101563699"/>
<keyword evidence="9" id="KW-1185">Reference proteome</keyword>
<dbReference type="Proteomes" id="UP000515203">
    <property type="component" value="Unplaced"/>
</dbReference>
<feature type="coiled-coil region" evidence="7">
    <location>
        <begin position="157"/>
        <end position="260"/>
    </location>
</feature>
<feature type="coiled-coil region" evidence="7">
    <location>
        <begin position="46"/>
        <end position="108"/>
    </location>
</feature>
<dbReference type="AlphaFoldDB" id="A0A6P3EJA6"/>
<evidence type="ECO:0000256" key="4">
    <source>
        <dbReference type="ARBA" id="ARBA00022490"/>
    </source>
</evidence>
<accession>A0A6P3EJA6</accession>
<name>A0A6P3EJA6_OCTDE</name>
<dbReference type="OrthoDB" id="9944809at2759"/>
<organism evidence="9 10">
    <name type="scientific">Octodon degus</name>
    <name type="common">Degu</name>
    <name type="synonym">Sciurus degus</name>
    <dbReference type="NCBI Taxonomy" id="10160"/>
    <lineage>
        <taxon>Eukaryota</taxon>
        <taxon>Metazoa</taxon>
        <taxon>Chordata</taxon>
        <taxon>Craniata</taxon>
        <taxon>Vertebrata</taxon>
        <taxon>Euteleostomi</taxon>
        <taxon>Mammalia</taxon>
        <taxon>Eutheria</taxon>
        <taxon>Euarchontoglires</taxon>
        <taxon>Glires</taxon>
        <taxon>Rodentia</taxon>
        <taxon>Hystricomorpha</taxon>
        <taxon>Octodontidae</taxon>
        <taxon>Octodon</taxon>
    </lineage>
</organism>
<feature type="chain" id="PRO_5028042725" evidence="8">
    <location>
        <begin position="22"/>
        <end position="497"/>
    </location>
</feature>
<sequence>ALGRVLGALCWLALVAAAALAGWGAHHVLQEVQQLQRGHQDLAGQRDELSRGLHSMEQKVQSLQATFGTLESMLRSSQHKQDLTDKAVRQGESEISRIGEVLQKLQNEILKDLSDGIHVVKDARERDFTSLEHTVEERLTELTRSINDNIAVFTDMQKRGQEELNEVKAKVAVLEEAGEDRQALKALKAMVQEVQGSAKSQNEELVTLRRSLQALEAEVYSEVRELVSLKQEQQAFKEAVEAERLALQALTEKLQRSEEATTHLPDEVRRLQEELSQLRAETLRLGGDSDSGHSDSLNALLQSGQALDSRLQGVESGVQALREASAHQAESLQSLVSSSQDHEERLATLHGRLQSLGPEVDRDGLASTVQSLGEAQLALYGDVEELKRSMGELPGTVESLQRVREQVHSLLREDPAAQPPASDLLDRLSSLDNLKSSVSQVESDLKMLRTAVDSLVTYSVKIESNERDLKGAYANLDGLRKDLDRLFVEVERIYEKF</sequence>
<dbReference type="OMA" id="VFYAAMI"/>
<reference evidence="10" key="1">
    <citation type="submission" date="2025-08" db="UniProtKB">
        <authorList>
            <consortium name="RefSeq"/>
        </authorList>
    </citation>
    <scope>IDENTIFICATION</scope>
</reference>
<proteinExistence type="predicted"/>
<keyword evidence="4" id="KW-0963">Cytoplasm</keyword>
<feature type="signal peptide" evidence="8">
    <location>
        <begin position="1"/>
        <end position="21"/>
    </location>
</feature>
<dbReference type="GO" id="GO:0005791">
    <property type="term" value="C:rough endoplasmic reticulum"/>
    <property type="evidence" value="ECO:0007669"/>
    <property type="project" value="TreeGrafter"/>
</dbReference>
<keyword evidence="7" id="KW-0175">Coiled coil</keyword>
<keyword evidence="8" id="KW-0732">Signal</keyword>
<gene>
    <name evidence="10" type="primary">Ckap4</name>
</gene>
<dbReference type="CTD" id="10970"/>
<dbReference type="InParanoid" id="A0A6P3EJA6"/>
<evidence type="ECO:0000313" key="9">
    <source>
        <dbReference type="Proteomes" id="UP000515203"/>
    </source>
</evidence>
<dbReference type="PANTHER" id="PTHR45161:SF1">
    <property type="entry name" value="CYTOSKELETON-ASSOCIATED PROTEIN 4"/>
    <property type="match status" value="1"/>
</dbReference>
<keyword evidence="5" id="KW-0597">Phosphoprotein</keyword>
<dbReference type="GO" id="GO:0005886">
    <property type="term" value="C:plasma membrane"/>
    <property type="evidence" value="ECO:0007669"/>
    <property type="project" value="UniProtKB-SubCell"/>
</dbReference>
<evidence type="ECO:0000256" key="8">
    <source>
        <dbReference type="SAM" id="SignalP"/>
    </source>
</evidence>
<evidence type="ECO:0000256" key="5">
    <source>
        <dbReference type="ARBA" id="ARBA00022553"/>
    </source>
</evidence>
<keyword evidence="3" id="KW-1003">Cell membrane</keyword>
<keyword evidence="6" id="KW-0472">Membrane</keyword>
<dbReference type="Gene3D" id="1.10.287.1490">
    <property type="match status" value="1"/>
</dbReference>
<dbReference type="FunCoup" id="A0A6P3EJA6">
    <property type="interactions" value="677"/>
</dbReference>
<evidence type="ECO:0000313" key="10">
    <source>
        <dbReference type="RefSeq" id="XP_004623986.1"/>
    </source>
</evidence>
<comment type="subcellular location">
    <subcellularLocation>
        <location evidence="1">Cell membrane</location>
    </subcellularLocation>
    <subcellularLocation>
        <location evidence="2">Cytoplasm</location>
    </subcellularLocation>
</comment>
<evidence type="ECO:0000256" key="1">
    <source>
        <dbReference type="ARBA" id="ARBA00004236"/>
    </source>
</evidence>